<name>A0ABT3DWE4_9XANT</name>
<organism evidence="1 2">
    <name type="scientific">Xanthomonas sacchari</name>
    <dbReference type="NCBI Taxonomy" id="56458"/>
    <lineage>
        <taxon>Bacteria</taxon>
        <taxon>Pseudomonadati</taxon>
        <taxon>Pseudomonadota</taxon>
        <taxon>Gammaproteobacteria</taxon>
        <taxon>Lysobacterales</taxon>
        <taxon>Lysobacteraceae</taxon>
        <taxon>Xanthomonas</taxon>
    </lineage>
</organism>
<proteinExistence type="predicted"/>
<sequence length="276" mass="29760">MEREFSRLHAAYTTRPVVFGSRCRQLSLFGAQKFSSMCAIQPRSSRARESLSEAGRRPLAEMGTRVTSSSKVLFALDSSGPAICKPHIRSLANLKHDVSTPSKMPGAMPAFPVDESNKDGASFFAFFHLMKADHARAVVRMPLSFGGGAMLRSNRGDRAMPYGVPGLSMRHATNLGCSRFACKPRPMSIAAWSGLPVSQAGKTAIVFERLPLADVLLPSDTAGRDLLRMALEGNRLRRLIVRSFIAGHHADACTPPVLIDASGPGLGRCAPCCFVC</sequence>
<gene>
    <name evidence="1" type="ORF">NB700_002392</name>
</gene>
<keyword evidence="2" id="KW-1185">Reference proteome</keyword>
<comment type="caution">
    <text evidence="1">The sequence shown here is derived from an EMBL/GenBank/DDBJ whole genome shotgun (WGS) entry which is preliminary data.</text>
</comment>
<evidence type="ECO:0000313" key="2">
    <source>
        <dbReference type="Proteomes" id="UP001320843"/>
    </source>
</evidence>
<evidence type="ECO:0000313" key="1">
    <source>
        <dbReference type="EMBL" id="MCW0399836.1"/>
    </source>
</evidence>
<protein>
    <submittedName>
        <fullName evidence="1">Uncharacterized protein</fullName>
    </submittedName>
</protein>
<reference evidence="1 2" key="1">
    <citation type="submission" date="2022-06" db="EMBL/GenBank/DDBJ databases">
        <title>Dynamics of rice microbiomes reveals core vertical transmitted seed endophytes.</title>
        <authorList>
            <person name="Liao K."/>
            <person name="Zhang X."/>
        </authorList>
    </citation>
    <scope>NUCLEOTIDE SEQUENCE [LARGE SCALE GENOMIC DNA]</scope>
    <source>
        <strain evidence="1 2">YT10-10-1</strain>
    </source>
</reference>
<dbReference type="Proteomes" id="UP001320843">
    <property type="component" value="Unassembled WGS sequence"/>
</dbReference>
<accession>A0ABT3DWE4</accession>
<dbReference type="EMBL" id="JANFWR010000014">
    <property type="protein sequence ID" value="MCW0399836.1"/>
    <property type="molecule type" value="Genomic_DNA"/>
</dbReference>